<reference evidence="2" key="2">
    <citation type="submission" date="2018-03" db="EMBL/GenBank/DDBJ databases">
        <title>The Triticum urartu genome reveals the dynamic nature of wheat genome evolution.</title>
        <authorList>
            <person name="Ling H."/>
            <person name="Ma B."/>
            <person name="Shi X."/>
            <person name="Liu H."/>
            <person name="Dong L."/>
            <person name="Sun H."/>
            <person name="Cao Y."/>
            <person name="Gao Q."/>
            <person name="Zheng S."/>
            <person name="Li Y."/>
            <person name="Yu Y."/>
            <person name="Du H."/>
            <person name="Qi M."/>
            <person name="Li Y."/>
            <person name="Yu H."/>
            <person name="Cui Y."/>
            <person name="Wang N."/>
            <person name="Chen C."/>
            <person name="Wu H."/>
            <person name="Zhao Y."/>
            <person name="Zhang J."/>
            <person name="Li Y."/>
            <person name="Zhou W."/>
            <person name="Zhang B."/>
            <person name="Hu W."/>
            <person name="Eijk M."/>
            <person name="Tang J."/>
            <person name="Witsenboer H."/>
            <person name="Zhao S."/>
            <person name="Li Z."/>
            <person name="Zhang A."/>
            <person name="Wang D."/>
            <person name="Liang C."/>
        </authorList>
    </citation>
    <scope>NUCLEOTIDE SEQUENCE [LARGE SCALE GENOMIC DNA]</scope>
    <source>
        <strain evidence="2">cv. G1812</strain>
    </source>
</reference>
<evidence type="ECO:0000256" key="1">
    <source>
        <dbReference type="SAM" id="MobiDB-lite"/>
    </source>
</evidence>
<evidence type="ECO:0000313" key="3">
    <source>
        <dbReference type="Proteomes" id="UP000015106"/>
    </source>
</evidence>
<sequence>MRRRAQPSLPNHAPPGAPPLSSPSFVDIRHGIQRATLASSSPTSADIRGPVPHQREAQPDPPLAPSSCLRRQIGSSATPRHQHYTASSRACSAHPATQQSTTVETAAVQSVFLVHPDDDPSSPTSPMSLRW</sequence>
<dbReference type="Proteomes" id="UP000015106">
    <property type="component" value="Chromosome 2"/>
</dbReference>
<dbReference type="Gramene" id="TuG1812G0200002128.01.T01">
    <property type="protein sequence ID" value="TuG1812G0200002128.01.T01"/>
    <property type="gene ID" value="TuG1812G0200002128.01"/>
</dbReference>
<accession>A0A8R7TFG7</accession>
<feature type="compositionally biased region" description="Pro residues" evidence="1">
    <location>
        <begin position="12"/>
        <end position="21"/>
    </location>
</feature>
<name>A0A8R7TFG7_TRIUA</name>
<protein>
    <submittedName>
        <fullName evidence="2">Uncharacterized protein</fullName>
    </submittedName>
</protein>
<organism evidence="2 3">
    <name type="scientific">Triticum urartu</name>
    <name type="common">Red wild einkorn</name>
    <name type="synonym">Crithodium urartu</name>
    <dbReference type="NCBI Taxonomy" id="4572"/>
    <lineage>
        <taxon>Eukaryota</taxon>
        <taxon>Viridiplantae</taxon>
        <taxon>Streptophyta</taxon>
        <taxon>Embryophyta</taxon>
        <taxon>Tracheophyta</taxon>
        <taxon>Spermatophyta</taxon>
        <taxon>Magnoliopsida</taxon>
        <taxon>Liliopsida</taxon>
        <taxon>Poales</taxon>
        <taxon>Poaceae</taxon>
        <taxon>BOP clade</taxon>
        <taxon>Pooideae</taxon>
        <taxon>Triticodae</taxon>
        <taxon>Triticeae</taxon>
        <taxon>Triticinae</taxon>
        <taxon>Triticum</taxon>
    </lineage>
</organism>
<feature type="region of interest" description="Disordered" evidence="1">
    <location>
        <begin position="1"/>
        <end position="104"/>
    </location>
</feature>
<feature type="compositionally biased region" description="Polar residues" evidence="1">
    <location>
        <begin position="73"/>
        <end position="104"/>
    </location>
</feature>
<dbReference type="AlphaFoldDB" id="A0A8R7TFG7"/>
<dbReference type="EnsemblPlants" id="TuG1812G0200002128.01.T01">
    <property type="protein sequence ID" value="TuG1812G0200002128.01.T01"/>
    <property type="gene ID" value="TuG1812G0200002128.01"/>
</dbReference>
<reference evidence="3" key="1">
    <citation type="journal article" date="2013" name="Nature">
        <title>Draft genome of the wheat A-genome progenitor Triticum urartu.</title>
        <authorList>
            <person name="Ling H.Q."/>
            <person name="Zhao S."/>
            <person name="Liu D."/>
            <person name="Wang J."/>
            <person name="Sun H."/>
            <person name="Zhang C."/>
            <person name="Fan H."/>
            <person name="Li D."/>
            <person name="Dong L."/>
            <person name="Tao Y."/>
            <person name="Gao C."/>
            <person name="Wu H."/>
            <person name="Li Y."/>
            <person name="Cui Y."/>
            <person name="Guo X."/>
            <person name="Zheng S."/>
            <person name="Wang B."/>
            <person name="Yu K."/>
            <person name="Liang Q."/>
            <person name="Yang W."/>
            <person name="Lou X."/>
            <person name="Chen J."/>
            <person name="Feng M."/>
            <person name="Jian J."/>
            <person name="Zhang X."/>
            <person name="Luo G."/>
            <person name="Jiang Y."/>
            <person name="Liu J."/>
            <person name="Wang Z."/>
            <person name="Sha Y."/>
            <person name="Zhang B."/>
            <person name="Wu H."/>
            <person name="Tang D."/>
            <person name="Shen Q."/>
            <person name="Xue P."/>
            <person name="Zou S."/>
            <person name="Wang X."/>
            <person name="Liu X."/>
            <person name="Wang F."/>
            <person name="Yang Y."/>
            <person name="An X."/>
            <person name="Dong Z."/>
            <person name="Zhang K."/>
            <person name="Zhang X."/>
            <person name="Luo M.C."/>
            <person name="Dvorak J."/>
            <person name="Tong Y."/>
            <person name="Wang J."/>
            <person name="Yang H."/>
            <person name="Li Z."/>
            <person name="Wang D."/>
            <person name="Zhang A."/>
            <person name="Wang J."/>
        </authorList>
    </citation>
    <scope>NUCLEOTIDE SEQUENCE</scope>
    <source>
        <strain evidence="3">cv. G1812</strain>
    </source>
</reference>
<keyword evidence="3" id="KW-1185">Reference proteome</keyword>
<reference evidence="2" key="3">
    <citation type="submission" date="2022-06" db="UniProtKB">
        <authorList>
            <consortium name="EnsemblPlants"/>
        </authorList>
    </citation>
    <scope>IDENTIFICATION</scope>
</reference>
<evidence type="ECO:0000313" key="2">
    <source>
        <dbReference type="EnsemblPlants" id="TuG1812G0200002128.01.T01"/>
    </source>
</evidence>
<proteinExistence type="predicted"/>